<accession>A0A7C5RI11</accession>
<name>A0A7C5RI11_9BACT</name>
<dbReference type="EMBL" id="DSZY01000006">
    <property type="protein sequence ID" value="HGU39893.1"/>
    <property type="molecule type" value="Genomic_DNA"/>
</dbReference>
<proteinExistence type="predicted"/>
<protein>
    <submittedName>
        <fullName evidence="1">Uncharacterized protein</fullName>
    </submittedName>
</protein>
<evidence type="ECO:0000313" key="1">
    <source>
        <dbReference type="EMBL" id="HGU39893.1"/>
    </source>
</evidence>
<dbReference type="AlphaFoldDB" id="A0A7C5RI11"/>
<gene>
    <name evidence="1" type="ORF">ENT77_01640</name>
</gene>
<comment type="caution">
    <text evidence="1">The sequence shown here is derived from an EMBL/GenBank/DDBJ whole genome shotgun (WGS) entry which is preliminary data.</text>
</comment>
<organism evidence="1">
    <name type="scientific">Fervidobacterium thailandense</name>
    <dbReference type="NCBI Taxonomy" id="1008305"/>
    <lineage>
        <taxon>Bacteria</taxon>
        <taxon>Thermotogati</taxon>
        <taxon>Thermotogota</taxon>
        <taxon>Thermotogae</taxon>
        <taxon>Thermotogales</taxon>
        <taxon>Fervidobacteriaceae</taxon>
        <taxon>Fervidobacterium</taxon>
    </lineage>
</organism>
<reference evidence="1" key="1">
    <citation type="journal article" date="2020" name="mSystems">
        <title>Genome- and Community-Level Interaction Insights into Carbon Utilization and Element Cycling Functions of Hydrothermarchaeota in Hydrothermal Sediment.</title>
        <authorList>
            <person name="Zhou Z."/>
            <person name="Liu Y."/>
            <person name="Xu W."/>
            <person name="Pan J."/>
            <person name="Luo Z.H."/>
            <person name="Li M."/>
        </authorList>
    </citation>
    <scope>NUCLEOTIDE SEQUENCE [LARGE SCALE GENOMIC DNA]</scope>
    <source>
        <strain evidence="1">SpSt-609</strain>
    </source>
</reference>
<sequence length="63" mass="7390">MERILKKCRAEGISFSFGILASDDFQDRLKPEDIIDAIDKKMYEHKRLKGRNSMMQKQDNNEG</sequence>